<keyword evidence="2" id="KW-1185">Reference proteome</keyword>
<accession>A0ABY7D2F7</accession>
<gene>
    <name evidence="1" type="ORF">PtA15_15A181</name>
</gene>
<evidence type="ECO:0000313" key="1">
    <source>
        <dbReference type="EMBL" id="WAQ91789.1"/>
    </source>
</evidence>
<proteinExistence type="predicted"/>
<reference evidence="1" key="1">
    <citation type="submission" date="2022-10" db="EMBL/GenBank/DDBJ databases">
        <title>Puccinia triticina Genome sequencing and assembly.</title>
        <authorList>
            <person name="Li C."/>
        </authorList>
    </citation>
    <scope>NUCLEOTIDE SEQUENCE</scope>
    <source>
        <strain evidence="1">Pt15</strain>
    </source>
</reference>
<organism evidence="1 2">
    <name type="scientific">Puccinia triticina</name>
    <dbReference type="NCBI Taxonomy" id="208348"/>
    <lineage>
        <taxon>Eukaryota</taxon>
        <taxon>Fungi</taxon>
        <taxon>Dikarya</taxon>
        <taxon>Basidiomycota</taxon>
        <taxon>Pucciniomycotina</taxon>
        <taxon>Pucciniomycetes</taxon>
        <taxon>Pucciniales</taxon>
        <taxon>Pucciniaceae</taxon>
        <taxon>Puccinia</taxon>
    </lineage>
</organism>
<evidence type="ECO:0000313" key="2">
    <source>
        <dbReference type="Proteomes" id="UP001164743"/>
    </source>
</evidence>
<sequence>MPWSWYPLAEVVDGDVPADEDGERVDFLEQTKAVYGLGVTKQVAEGLAELGGGWVGGEEVEQACQGNG</sequence>
<protein>
    <submittedName>
        <fullName evidence="1">Uncharacterized protein</fullName>
    </submittedName>
</protein>
<dbReference type="RefSeq" id="XP_053027344.1">
    <property type="nucleotide sequence ID" value="XM_053163361.1"/>
</dbReference>
<name>A0ABY7D2F7_9BASI</name>
<dbReference type="GeneID" id="77804256"/>
<dbReference type="EMBL" id="CP110435">
    <property type="protein sequence ID" value="WAQ91789.1"/>
    <property type="molecule type" value="Genomic_DNA"/>
</dbReference>
<dbReference type="Proteomes" id="UP001164743">
    <property type="component" value="Chromosome 15A"/>
</dbReference>